<protein>
    <submittedName>
        <fullName evidence="3">Uncharacterized protein</fullName>
    </submittedName>
</protein>
<dbReference type="RefSeq" id="WP_209264697.1">
    <property type="nucleotide sequence ID" value="NZ_JAFFZN010000007.1"/>
</dbReference>
<comment type="caution">
    <text evidence="3">The sequence shown here is derived from an EMBL/GenBank/DDBJ whole genome shotgun (WGS) entry which is preliminary data.</text>
</comment>
<sequence>MELRARRRWIWLGAVWAVLVVTGGILTLSWQEEPKPSFGWREMDDESGSAERDAGYSGNPMHGSLPSGPSSPSTPPERYGELVPSLEPDRVYLDGPAPSPRPWDGERGPVPVPSPSRVSPSAR</sequence>
<dbReference type="Proteomes" id="UP001518976">
    <property type="component" value="Unassembled WGS sequence"/>
</dbReference>
<keyword evidence="2" id="KW-0472">Membrane</keyword>
<organism evidence="3 4">
    <name type="scientific">Streptomyces spirodelae</name>
    <dbReference type="NCBI Taxonomy" id="2812904"/>
    <lineage>
        <taxon>Bacteria</taxon>
        <taxon>Bacillati</taxon>
        <taxon>Actinomycetota</taxon>
        <taxon>Actinomycetes</taxon>
        <taxon>Kitasatosporales</taxon>
        <taxon>Streptomycetaceae</taxon>
        <taxon>Streptomyces</taxon>
    </lineage>
</organism>
<dbReference type="EMBL" id="JAFFZN010000007">
    <property type="protein sequence ID" value="MBO8185897.1"/>
    <property type="molecule type" value="Genomic_DNA"/>
</dbReference>
<feature type="region of interest" description="Disordered" evidence="1">
    <location>
        <begin position="35"/>
        <end position="123"/>
    </location>
</feature>
<proteinExistence type="predicted"/>
<evidence type="ECO:0000313" key="4">
    <source>
        <dbReference type="Proteomes" id="UP001518976"/>
    </source>
</evidence>
<evidence type="ECO:0000313" key="3">
    <source>
        <dbReference type="EMBL" id="MBO8185897.1"/>
    </source>
</evidence>
<reference evidence="3 4" key="1">
    <citation type="submission" date="2021-02" db="EMBL/GenBank/DDBJ databases">
        <title>Streptomyces spirodelae sp. nov., isolated from duckweed.</title>
        <authorList>
            <person name="Saimee Y."/>
            <person name="Duangmal K."/>
        </authorList>
    </citation>
    <scope>NUCLEOTIDE SEQUENCE [LARGE SCALE GENOMIC DNA]</scope>
    <source>
        <strain evidence="3 4">DW4-2</strain>
    </source>
</reference>
<gene>
    <name evidence="3" type="ORF">JW592_10535</name>
</gene>
<keyword evidence="2" id="KW-1133">Transmembrane helix</keyword>
<feature type="transmembrane region" description="Helical" evidence="2">
    <location>
        <begin position="9"/>
        <end position="30"/>
    </location>
</feature>
<evidence type="ECO:0000256" key="2">
    <source>
        <dbReference type="SAM" id="Phobius"/>
    </source>
</evidence>
<accession>A0ABS3WS17</accession>
<keyword evidence="4" id="KW-1185">Reference proteome</keyword>
<keyword evidence="2" id="KW-0812">Transmembrane</keyword>
<evidence type="ECO:0000256" key="1">
    <source>
        <dbReference type="SAM" id="MobiDB-lite"/>
    </source>
</evidence>
<name>A0ABS3WS17_9ACTN</name>